<name>A0A8W8MVG8_MAGGI</name>
<accession>A0A8W8MVG8</accession>
<protein>
    <recommendedName>
        <fullName evidence="4">Methyltransferase FkbM domain-containing protein</fullName>
    </recommendedName>
</protein>
<sequence length="378" mass="43896">MRKPRTGFILIGITAALCLTMFVYFDKRERNLVNMILRQNHAASDTHDPIFVDKTRNSNIKYSRDENMDDEEKWNNDQSASEKYSRNVLVDKGINLKLQLPLKGQTFNPVVRGFVEQLKRKGEVAKDVEIENIGQYAKSHLQLRDTDLNAKELKNIKNCKASSKQDYQKNYGAFFGGDHGRLQNIRRTHHSYLDETKFMIEVGGNWGWDAGNFSKLYNMNYLILEPLTPYTDILEKKFAGNEKVSIYNIGLGSDNEVVMVNLEGNNACATTKFSKKNGTVPIYIVNAIDFLTDLGVGVYELDLLTMNCEGCEFEVLETLVKSNLIERIRNIQWATHTQVSIPNPWERYCRIHELLKRTHRPTYQYKFNWESWRRKDIK</sequence>
<keyword evidence="1" id="KW-0812">Transmembrane</keyword>
<dbReference type="Gene3D" id="3.40.50.150">
    <property type="entry name" value="Vaccinia Virus protein VP39"/>
    <property type="match status" value="1"/>
</dbReference>
<evidence type="ECO:0000256" key="1">
    <source>
        <dbReference type="SAM" id="Phobius"/>
    </source>
</evidence>
<keyword evidence="1" id="KW-1133">Transmembrane helix</keyword>
<dbReference type="SUPFAM" id="SSF53335">
    <property type="entry name" value="S-adenosyl-L-methionine-dependent methyltransferases"/>
    <property type="match status" value="1"/>
</dbReference>
<dbReference type="InterPro" id="IPR006342">
    <property type="entry name" value="FkbM_mtfrase"/>
</dbReference>
<dbReference type="InterPro" id="IPR029063">
    <property type="entry name" value="SAM-dependent_MTases_sf"/>
</dbReference>
<keyword evidence="3" id="KW-1185">Reference proteome</keyword>
<evidence type="ECO:0000313" key="2">
    <source>
        <dbReference type="EnsemblMetazoa" id="G4098.5:cds"/>
    </source>
</evidence>
<dbReference type="AlphaFoldDB" id="A0A8W8MVG8"/>
<dbReference type="OMA" id="LEGNNAC"/>
<evidence type="ECO:0008006" key="4">
    <source>
        <dbReference type="Google" id="ProtNLM"/>
    </source>
</evidence>
<reference evidence="2" key="1">
    <citation type="submission" date="2022-08" db="UniProtKB">
        <authorList>
            <consortium name="EnsemblMetazoa"/>
        </authorList>
    </citation>
    <scope>IDENTIFICATION</scope>
    <source>
        <strain evidence="2">05x7-T-G4-1.051#20</strain>
    </source>
</reference>
<organism evidence="2 3">
    <name type="scientific">Magallana gigas</name>
    <name type="common">Pacific oyster</name>
    <name type="synonym">Crassostrea gigas</name>
    <dbReference type="NCBI Taxonomy" id="29159"/>
    <lineage>
        <taxon>Eukaryota</taxon>
        <taxon>Metazoa</taxon>
        <taxon>Spiralia</taxon>
        <taxon>Lophotrochozoa</taxon>
        <taxon>Mollusca</taxon>
        <taxon>Bivalvia</taxon>
        <taxon>Autobranchia</taxon>
        <taxon>Pteriomorphia</taxon>
        <taxon>Ostreida</taxon>
        <taxon>Ostreoidea</taxon>
        <taxon>Ostreidae</taxon>
        <taxon>Magallana</taxon>
    </lineage>
</organism>
<feature type="transmembrane region" description="Helical" evidence="1">
    <location>
        <begin position="7"/>
        <end position="25"/>
    </location>
</feature>
<dbReference type="OrthoDB" id="40902at2759"/>
<dbReference type="EnsemblMetazoa" id="G4098.5">
    <property type="protein sequence ID" value="G4098.5:cds"/>
    <property type="gene ID" value="G4098"/>
</dbReference>
<proteinExistence type="predicted"/>
<keyword evidence="1" id="KW-0472">Membrane</keyword>
<dbReference type="NCBIfam" id="TIGR01444">
    <property type="entry name" value="fkbM_fam"/>
    <property type="match status" value="1"/>
</dbReference>
<dbReference type="Proteomes" id="UP000005408">
    <property type="component" value="Unassembled WGS sequence"/>
</dbReference>
<evidence type="ECO:0000313" key="3">
    <source>
        <dbReference type="Proteomes" id="UP000005408"/>
    </source>
</evidence>